<sequence>MSNPPSRPCTAFSGDRLLLSGPLAEVAIAIRRSGETDETILVFDDATGRVVDLDLRGTDTDIVERLSHPPKAAAGSDCPKTGATSGLAVLEEGQDQKSRGRPKLGVVAREVTLLPRQWEWLTTQPGGASAALRRLVDGARKAAHPHQERRAAQEAAYRFMQVIAGNLPGYEEAIRALFADDRPTLEERTISWPADIRAYALRLAFRPDNHQNP</sequence>
<dbReference type="Pfam" id="PF09998">
    <property type="entry name" value="DUF2239"/>
    <property type="match status" value="1"/>
</dbReference>
<accession>A0A546Y611</accession>
<protein>
    <submittedName>
        <fullName evidence="1">DUF2239 family protein</fullName>
    </submittedName>
</protein>
<proteinExistence type="predicted"/>
<evidence type="ECO:0000313" key="2">
    <source>
        <dbReference type="Proteomes" id="UP000317023"/>
    </source>
</evidence>
<dbReference type="InterPro" id="IPR018715">
    <property type="entry name" value="DUF2239"/>
</dbReference>
<comment type="caution">
    <text evidence="1">The sequence shown here is derived from an EMBL/GenBank/DDBJ whole genome shotgun (WGS) entry which is preliminary data.</text>
</comment>
<name>A0A546Y611_AGRTU</name>
<dbReference type="Proteomes" id="UP000317023">
    <property type="component" value="Unassembled WGS sequence"/>
</dbReference>
<dbReference type="AlphaFoldDB" id="A0A546Y611"/>
<reference evidence="1 2" key="1">
    <citation type="journal article" date="2019" name="Appl. Microbiol. Biotechnol.">
        <title>Differential efficiency of wild type rhizogenic strains for rol gene transformation of plants.</title>
        <authorList>
            <person name="Desmet S."/>
            <person name="De Keyser E."/>
            <person name="Van Vaerenbergh J."/>
            <person name="Baeyen S."/>
            <person name="Van Huylenbroeck J."/>
            <person name="Geelen D."/>
            <person name="Dhooghe E."/>
        </authorList>
    </citation>
    <scope>NUCLEOTIDE SEQUENCE [LARGE SCALE GENOMIC DNA]</scope>
    <source>
        <strain evidence="1 2">MAFF210266</strain>
    </source>
</reference>
<dbReference type="RefSeq" id="WP_142855138.1">
    <property type="nucleotide sequence ID" value="NZ_SGOE01000001.1"/>
</dbReference>
<organism evidence="1 2">
    <name type="scientific">Agrobacterium tumefaciens</name>
    <dbReference type="NCBI Taxonomy" id="358"/>
    <lineage>
        <taxon>Bacteria</taxon>
        <taxon>Pseudomonadati</taxon>
        <taxon>Pseudomonadota</taxon>
        <taxon>Alphaproteobacteria</taxon>
        <taxon>Hyphomicrobiales</taxon>
        <taxon>Rhizobiaceae</taxon>
        <taxon>Rhizobium/Agrobacterium group</taxon>
        <taxon>Agrobacterium</taxon>
        <taxon>Agrobacterium tumefaciens complex</taxon>
    </lineage>
</organism>
<evidence type="ECO:0000313" key="1">
    <source>
        <dbReference type="EMBL" id="TRB08423.1"/>
    </source>
</evidence>
<dbReference type="EMBL" id="SGOE01000001">
    <property type="protein sequence ID" value="TRB08423.1"/>
    <property type="molecule type" value="Genomic_DNA"/>
</dbReference>
<gene>
    <name evidence="1" type="ORF">EXN61_00320</name>
</gene>